<protein>
    <submittedName>
        <fullName evidence="1">Uncharacterized protein</fullName>
    </submittedName>
</protein>
<keyword evidence="2" id="KW-1185">Reference proteome</keyword>
<dbReference type="Proteomes" id="UP000032142">
    <property type="component" value="Unassembled WGS sequence"/>
</dbReference>
<sequence length="76" mass="9291">MYPNYSYGSYKTFQTSKLCRYFFRYLILNSYNHSSLFKSVLTLIIQFKIHLFYIELPRTDSNRQNRLLDDFRLSSI</sequence>
<accession>A0A0B0MQ81</accession>
<evidence type="ECO:0000313" key="1">
    <source>
        <dbReference type="EMBL" id="KHG02900.1"/>
    </source>
</evidence>
<proteinExistence type="predicted"/>
<evidence type="ECO:0000313" key="2">
    <source>
        <dbReference type="Proteomes" id="UP000032142"/>
    </source>
</evidence>
<name>A0A0B0MQ81_GOSAR</name>
<comment type="caution">
    <text evidence="1">The sequence shown here is derived from an EMBL/GenBank/DDBJ whole genome shotgun (WGS) entry which is preliminary data.</text>
</comment>
<reference evidence="2" key="1">
    <citation type="submission" date="2014-09" db="EMBL/GenBank/DDBJ databases">
        <authorList>
            <person name="Mudge J."/>
            <person name="Ramaraj T."/>
            <person name="Lindquist I.E."/>
            <person name="Bharti A.K."/>
            <person name="Sundararajan A."/>
            <person name="Cameron C.T."/>
            <person name="Woodward J.E."/>
            <person name="May G.D."/>
            <person name="Brubaker C."/>
            <person name="Broadhvest J."/>
            <person name="Wilkins T.A."/>
        </authorList>
    </citation>
    <scope>NUCLEOTIDE SEQUENCE</scope>
    <source>
        <strain evidence="2">cv. AKA8401</strain>
    </source>
</reference>
<dbReference type="AlphaFoldDB" id="A0A0B0MQ81"/>
<gene>
    <name evidence="1" type="ORF">F383_24799</name>
</gene>
<dbReference type="EMBL" id="JRRC01307332">
    <property type="protein sequence ID" value="KHG02900.1"/>
    <property type="molecule type" value="Genomic_DNA"/>
</dbReference>
<organism evidence="1 2">
    <name type="scientific">Gossypium arboreum</name>
    <name type="common">Tree cotton</name>
    <name type="synonym">Gossypium nanking</name>
    <dbReference type="NCBI Taxonomy" id="29729"/>
    <lineage>
        <taxon>Eukaryota</taxon>
        <taxon>Viridiplantae</taxon>
        <taxon>Streptophyta</taxon>
        <taxon>Embryophyta</taxon>
        <taxon>Tracheophyta</taxon>
        <taxon>Spermatophyta</taxon>
        <taxon>Magnoliopsida</taxon>
        <taxon>eudicotyledons</taxon>
        <taxon>Gunneridae</taxon>
        <taxon>Pentapetalae</taxon>
        <taxon>rosids</taxon>
        <taxon>malvids</taxon>
        <taxon>Malvales</taxon>
        <taxon>Malvaceae</taxon>
        <taxon>Malvoideae</taxon>
        <taxon>Gossypium</taxon>
    </lineage>
</organism>